<comment type="caution">
    <text evidence="6">The sequence shown here is derived from an EMBL/GenBank/DDBJ whole genome shotgun (WGS) entry which is preliminary data.</text>
</comment>
<dbReference type="Pfam" id="PF00400">
    <property type="entry name" value="WD40"/>
    <property type="match status" value="3"/>
</dbReference>
<dbReference type="Gene3D" id="2.130.10.10">
    <property type="entry name" value="YVTN repeat-like/Quinoprotein amine dehydrogenase"/>
    <property type="match status" value="2"/>
</dbReference>
<dbReference type="PANTHER" id="PTHR22839:SF0">
    <property type="entry name" value="THO COMPLEX SUBUNIT 3"/>
    <property type="match status" value="1"/>
</dbReference>
<dbReference type="FunFam" id="2.130.10.10:FF:002942">
    <property type="entry name" value="Uncharacterized protein"/>
    <property type="match status" value="1"/>
</dbReference>
<dbReference type="InterPro" id="IPR001680">
    <property type="entry name" value="WD40_rpt"/>
</dbReference>
<accession>A0A8J4PYA4</accession>
<dbReference type="Proteomes" id="UP000695562">
    <property type="component" value="Unassembled WGS sequence"/>
</dbReference>
<dbReference type="PROSITE" id="PS50082">
    <property type="entry name" value="WD_REPEATS_2"/>
    <property type="match status" value="1"/>
</dbReference>
<evidence type="ECO:0000256" key="3">
    <source>
        <dbReference type="ARBA" id="ARBA00046343"/>
    </source>
</evidence>
<dbReference type="InterPro" id="IPR015943">
    <property type="entry name" value="WD40/YVTN_repeat-like_dom_sf"/>
</dbReference>
<keyword evidence="7" id="KW-1185">Reference proteome</keyword>
<evidence type="ECO:0000256" key="1">
    <source>
        <dbReference type="ARBA" id="ARBA00022574"/>
    </source>
</evidence>
<comment type="similarity">
    <text evidence="3">Belongs to the THOC3 family.</text>
</comment>
<dbReference type="SMART" id="SM00320">
    <property type="entry name" value="WD40"/>
    <property type="match status" value="4"/>
</dbReference>
<evidence type="ECO:0008006" key="8">
    <source>
        <dbReference type="Google" id="ProtNLM"/>
    </source>
</evidence>
<dbReference type="EMBL" id="AJWJ01000070">
    <property type="protein sequence ID" value="KAF2076161.1"/>
    <property type="molecule type" value="Genomic_DNA"/>
</dbReference>
<evidence type="ECO:0000313" key="7">
    <source>
        <dbReference type="Proteomes" id="UP000695562"/>
    </source>
</evidence>
<dbReference type="SUPFAM" id="SSF50978">
    <property type="entry name" value="WD40 repeat-like"/>
    <property type="match status" value="1"/>
</dbReference>
<name>A0A8J4PYA4_9MYCE</name>
<dbReference type="InterPro" id="IPR036322">
    <property type="entry name" value="WD40_repeat_dom_sf"/>
</dbReference>
<dbReference type="GO" id="GO:0006406">
    <property type="term" value="P:mRNA export from nucleus"/>
    <property type="evidence" value="ECO:0007669"/>
    <property type="project" value="InterPro"/>
</dbReference>
<dbReference type="GO" id="GO:0000445">
    <property type="term" value="C:THO complex part of transcription export complex"/>
    <property type="evidence" value="ECO:0007669"/>
    <property type="project" value="TreeGrafter"/>
</dbReference>
<dbReference type="OrthoDB" id="1602884at2759"/>
<evidence type="ECO:0000256" key="5">
    <source>
        <dbReference type="SAM" id="MobiDB-lite"/>
    </source>
</evidence>
<gene>
    <name evidence="6" type="ORF">CYY_002514</name>
</gene>
<evidence type="ECO:0000313" key="6">
    <source>
        <dbReference type="EMBL" id="KAF2076161.1"/>
    </source>
</evidence>
<dbReference type="PANTHER" id="PTHR22839">
    <property type="entry name" value="THO COMPLEX SUBUNIT 3 THO3"/>
    <property type="match status" value="1"/>
</dbReference>
<reference evidence="6" key="1">
    <citation type="submission" date="2020-01" db="EMBL/GenBank/DDBJ databases">
        <title>Development of genomics and gene disruption for Polysphondylium violaceum indicates a role for the polyketide synthase stlB in stalk morphogenesis.</title>
        <authorList>
            <person name="Narita B."/>
            <person name="Kawabe Y."/>
            <person name="Kin K."/>
            <person name="Saito T."/>
            <person name="Gibbs R."/>
            <person name="Kuspa A."/>
            <person name="Muzny D."/>
            <person name="Queller D."/>
            <person name="Richards S."/>
            <person name="Strassman J."/>
            <person name="Sucgang R."/>
            <person name="Worley K."/>
            <person name="Schaap P."/>
        </authorList>
    </citation>
    <scope>NUCLEOTIDE SEQUENCE</scope>
    <source>
        <strain evidence="6">QSvi11</strain>
    </source>
</reference>
<proteinExistence type="inferred from homology"/>
<evidence type="ECO:0000256" key="4">
    <source>
        <dbReference type="PROSITE-ProRule" id="PRU00221"/>
    </source>
</evidence>
<keyword evidence="2" id="KW-0677">Repeat</keyword>
<dbReference type="InterPro" id="IPR040132">
    <property type="entry name" value="Tex1/THOC3"/>
</dbReference>
<feature type="region of interest" description="Disordered" evidence="5">
    <location>
        <begin position="1"/>
        <end position="59"/>
    </location>
</feature>
<keyword evidence="1 4" id="KW-0853">WD repeat</keyword>
<organism evidence="6 7">
    <name type="scientific">Polysphondylium violaceum</name>
    <dbReference type="NCBI Taxonomy" id="133409"/>
    <lineage>
        <taxon>Eukaryota</taxon>
        <taxon>Amoebozoa</taxon>
        <taxon>Evosea</taxon>
        <taxon>Eumycetozoa</taxon>
        <taxon>Dictyostelia</taxon>
        <taxon>Dictyosteliales</taxon>
        <taxon>Dictyosteliaceae</taxon>
        <taxon>Polysphondylium</taxon>
    </lineage>
</organism>
<feature type="repeat" description="WD" evidence="4">
    <location>
        <begin position="128"/>
        <end position="170"/>
    </location>
</feature>
<sequence>MNTSINNSSRNSNSSNSSNNSNSGAPTTQTPNTATPNTATPTTATLTVPANNNNNNINNNSNNLRSPFLSLFRLASPNFQELLSSSLLENSALQGNTEFNDLITHTLFSNLPLSPPVQQGVLGDATFFDSHSRVVRGVDFSPNDDHIFCSAGLDGKCNIYDARFGKLKSSSTISFQGTVNFSGIKFLTGVNKIALTTSSNKLLIFDIEKAAVFQSFDRCCFSGPSRTSIALDPSNPNCIMVPNISGKGLSQIDLRSPASAIKSFNHIHQNSINDIEILDSSWSNYYGRGRGNLIMTVGSDSNVLTIDSQSNLVQHFQLRSQLFSIAHTPEPPNQTTSCLAIGGDRLNILSIDGGTSDQQHLSMPNGKSITRLRYTKNGTKLFVASNDGNLRLYSRTKRKHEPLGVVFKHSRDIIDCSISRNDEYIVTASSDSRVGLIRIGDPIYGPSEVGDIMY</sequence>
<dbReference type="AlphaFoldDB" id="A0A8J4PYA4"/>
<evidence type="ECO:0000256" key="2">
    <source>
        <dbReference type="ARBA" id="ARBA00022737"/>
    </source>
</evidence>
<protein>
    <recommendedName>
        <fullName evidence="8">WD40 repeat-containing protein</fullName>
    </recommendedName>
</protein>